<proteinExistence type="predicted"/>
<protein>
    <submittedName>
        <fullName evidence="1">Uncharacterized protein</fullName>
    </submittedName>
</protein>
<evidence type="ECO:0000313" key="1">
    <source>
        <dbReference type="EMBL" id="KAI5647892.1"/>
    </source>
</evidence>
<organism evidence="1 2">
    <name type="scientific">Catharanthus roseus</name>
    <name type="common">Madagascar periwinkle</name>
    <name type="synonym">Vinca rosea</name>
    <dbReference type="NCBI Taxonomy" id="4058"/>
    <lineage>
        <taxon>Eukaryota</taxon>
        <taxon>Viridiplantae</taxon>
        <taxon>Streptophyta</taxon>
        <taxon>Embryophyta</taxon>
        <taxon>Tracheophyta</taxon>
        <taxon>Spermatophyta</taxon>
        <taxon>Magnoliopsida</taxon>
        <taxon>eudicotyledons</taxon>
        <taxon>Gunneridae</taxon>
        <taxon>Pentapetalae</taxon>
        <taxon>asterids</taxon>
        <taxon>lamiids</taxon>
        <taxon>Gentianales</taxon>
        <taxon>Apocynaceae</taxon>
        <taxon>Rauvolfioideae</taxon>
        <taxon>Vinceae</taxon>
        <taxon>Catharanthinae</taxon>
        <taxon>Catharanthus</taxon>
    </lineage>
</organism>
<reference evidence="2" key="1">
    <citation type="journal article" date="2023" name="Nat. Plants">
        <title>Single-cell RNA sequencing provides a high-resolution roadmap for understanding the multicellular compartmentation of specialized metabolism.</title>
        <authorList>
            <person name="Sun S."/>
            <person name="Shen X."/>
            <person name="Li Y."/>
            <person name="Li Y."/>
            <person name="Wang S."/>
            <person name="Li R."/>
            <person name="Zhang H."/>
            <person name="Shen G."/>
            <person name="Guo B."/>
            <person name="Wei J."/>
            <person name="Xu J."/>
            <person name="St-Pierre B."/>
            <person name="Chen S."/>
            <person name="Sun C."/>
        </authorList>
    </citation>
    <scope>NUCLEOTIDE SEQUENCE [LARGE SCALE GENOMIC DNA]</scope>
</reference>
<dbReference type="EMBL" id="CM044708">
    <property type="protein sequence ID" value="KAI5647892.1"/>
    <property type="molecule type" value="Genomic_DNA"/>
</dbReference>
<evidence type="ECO:0000313" key="2">
    <source>
        <dbReference type="Proteomes" id="UP001060085"/>
    </source>
</evidence>
<dbReference type="Proteomes" id="UP001060085">
    <property type="component" value="Linkage Group LG08"/>
</dbReference>
<sequence length="130" mass="15092">MSHRRSTVSSFLEVFSLNPMPYPVLLLLAVIFIFLGLQWYVSYEEVVESTEESMGWILFVVPIALIFAVRFLSNIENPERLFWSSPWDRHRRLNYLSSSEGSSPWGVAAVILLLLVLLQFQSSFLDSWFI</sequence>
<name>A0ACB9ZLT9_CATRO</name>
<comment type="caution">
    <text evidence="1">The sequence shown here is derived from an EMBL/GenBank/DDBJ whole genome shotgun (WGS) entry which is preliminary data.</text>
</comment>
<gene>
    <name evidence="1" type="ORF">M9H77_33897</name>
</gene>
<accession>A0ACB9ZLT9</accession>
<keyword evidence="2" id="KW-1185">Reference proteome</keyword>